<dbReference type="PANTHER" id="PTHR20857">
    <property type="entry name" value="THIAMINE-PHOSPHATE PYROPHOSPHORYLASE"/>
    <property type="match status" value="1"/>
</dbReference>
<comment type="pathway">
    <text evidence="1 9 11">Cofactor biosynthesis; thiamine diphosphate biosynthesis; thiamine phosphate from 4-amino-2-methyl-5-diphosphomethylpyrimidine and 4-methyl-5-(2-phosphoethyl)-thiazole: step 1/1.</text>
</comment>
<sequence length="213" mass="22789">MKLDNTSLLLYAVTDRMWLGRNSLTEQTETAIKAGVTFVQLREKNLDFESFLKQAKEIKTLTDAYHIPFVINDNVEIALACGADGVHVGQEDMAAGDVRKRIGDDKIMGVSVCTQAQAILAEKNGADYLGVGAMFTTSTKADADTVTYEILREICAGVTIPVVAIGGIDQKNILTLRRSGIVGVAVVSAIFAQPDIAAATAELQQLAVIMVNA</sequence>
<dbReference type="GO" id="GO:0005737">
    <property type="term" value="C:cytoplasm"/>
    <property type="evidence" value="ECO:0007669"/>
    <property type="project" value="TreeGrafter"/>
</dbReference>
<dbReference type="UniPathway" id="UPA00060">
    <property type="reaction ID" value="UER00141"/>
</dbReference>
<evidence type="ECO:0000256" key="2">
    <source>
        <dbReference type="ARBA" id="ARBA00022679"/>
    </source>
</evidence>
<proteinExistence type="inferred from homology"/>
<evidence type="ECO:0000256" key="1">
    <source>
        <dbReference type="ARBA" id="ARBA00005165"/>
    </source>
</evidence>
<protein>
    <recommendedName>
        <fullName evidence="9">Thiamine-phosphate synthase</fullName>
        <shortName evidence="9">TP synthase</shortName>
        <shortName evidence="9">TPS</shortName>
        <ecNumber evidence="9">2.5.1.3</ecNumber>
    </recommendedName>
    <alternativeName>
        <fullName evidence="9">Thiamine-phosphate pyrophosphorylase</fullName>
        <shortName evidence="9">TMP pyrophosphorylase</shortName>
        <shortName evidence="9">TMP-PPase</shortName>
    </alternativeName>
</protein>
<feature type="binding site" evidence="9">
    <location>
        <position position="167"/>
    </location>
    <ligand>
        <name>2-[(2R,5Z)-2-carboxy-4-methylthiazol-5(2H)-ylidene]ethyl phosphate</name>
        <dbReference type="ChEBI" id="CHEBI:62899"/>
    </ligand>
</feature>
<keyword evidence="4 9" id="KW-0460">Magnesium</keyword>
<evidence type="ECO:0000313" key="14">
    <source>
        <dbReference type="Proteomes" id="UP000036873"/>
    </source>
</evidence>
<keyword evidence="2 9" id="KW-0808">Transferase</keyword>
<comment type="similarity">
    <text evidence="9 10">Belongs to the thiamine-phosphate synthase family.</text>
</comment>
<evidence type="ECO:0000256" key="9">
    <source>
        <dbReference type="HAMAP-Rule" id="MF_00097"/>
    </source>
</evidence>
<dbReference type="HAMAP" id="MF_00097">
    <property type="entry name" value="TMP_synthase"/>
    <property type="match status" value="1"/>
</dbReference>
<feature type="binding site" evidence="9">
    <location>
        <position position="92"/>
    </location>
    <ligand>
        <name>Mg(2+)</name>
        <dbReference type="ChEBI" id="CHEBI:18420"/>
    </ligand>
</feature>
<feature type="binding site" evidence="9">
    <location>
        <position position="73"/>
    </location>
    <ligand>
        <name>Mg(2+)</name>
        <dbReference type="ChEBI" id="CHEBI:18420"/>
    </ligand>
</feature>
<feature type="binding site" evidence="9">
    <location>
        <position position="140"/>
    </location>
    <ligand>
        <name>4-amino-2-methyl-5-(diphosphooxymethyl)pyrimidine</name>
        <dbReference type="ChEBI" id="CHEBI:57841"/>
    </ligand>
</feature>
<evidence type="ECO:0000256" key="8">
    <source>
        <dbReference type="ARBA" id="ARBA00047883"/>
    </source>
</evidence>
<dbReference type="GO" id="GO:0004789">
    <property type="term" value="F:thiamine-phosphate diphosphorylase activity"/>
    <property type="evidence" value="ECO:0007669"/>
    <property type="project" value="UniProtKB-UniRule"/>
</dbReference>
<dbReference type="EC" id="2.5.1.3" evidence="9"/>
<dbReference type="EMBL" id="LGYO01000004">
    <property type="protein sequence ID" value="KNZ43372.1"/>
    <property type="molecule type" value="Genomic_DNA"/>
</dbReference>
<comment type="caution">
    <text evidence="13">The sequence shown here is derived from an EMBL/GenBank/DDBJ whole genome shotgun (WGS) entry which is preliminary data.</text>
</comment>
<feature type="binding site" evidence="9">
    <location>
        <begin position="187"/>
        <end position="188"/>
    </location>
    <ligand>
        <name>2-[(2R,5Z)-2-carboxy-4-methylthiazol-5(2H)-ylidene]ethyl phosphate</name>
        <dbReference type="ChEBI" id="CHEBI:62899"/>
    </ligand>
</feature>
<keyword evidence="5 9" id="KW-0784">Thiamine biosynthesis</keyword>
<dbReference type="SUPFAM" id="SSF51391">
    <property type="entry name" value="Thiamin phosphate synthase"/>
    <property type="match status" value="1"/>
</dbReference>
<dbReference type="GO" id="GO:0000287">
    <property type="term" value="F:magnesium ion binding"/>
    <property type="evidence" value="ECO:0007669"/>
    <property type="project" value="UniProtKB-UniRule"/>
</dbReference>
<feature type="binding site" evidence="9">
    <location>
        <begin position="137"/>
        <end position="139"/>
    </location>
    <ligand>
        <name>2-[(2R,5Z)-2-carboxy-4-methylthiazol-5(2H)-ylidene]ethyl phosphate</name>
        <dbReference type="ChEBI" id="CHEBI:62899"/>
    </ligand>
</feature>
<dbReference type="PANTHER" id="PTHR20857:SF15">
    <property type="entry name" value="THIAMINE-PHOSPHATE SYNTHASE"/>
    <property type="match status" value="1"/>
</dbReference>
<dbReference type="InterPro" id="IPR036206">
    <property type="entry name" value="ThiamineP_synth_sf"/>
</dbReference>
<gene>
    <name evidence="9" type="primary">thiE</name>
    <name evidence="13" type="ORF">AKG39_01340</name>
</gene>
<evidence type="ECO:0000256" key="7">
    <source>
        <dbReference type="ARBA" id="ARBA00047851"/>
    </source>
</evidence>
<dbReference type="STRING" id="52689.AKG39_01340"/>
<evidence type="ECO:0000259" key="12">
    <source>
        <dbReference type="Pfam" id="PF02581"/>
    </source>
</evidence>
<keyword evidence="3 9" id="KW-0479">Metal-binding</keyword>
<dbReference type="InterPro" id="IPR022998">
    <property type="entry name" value="ThiamineP_synth_TenI"/>
</dbReference>
<comment type="cofactor">
    <cofactor evidence="9">
        <name>Mg(2+)</name>
        <dbReference type="ChEBI" id="CHEBI:18420"/>
    </cofactor>
    <text evidence="9">Binds 1 Mg(2+) ion per subunit.</text>
</comment>
<name>A0A0L6U4Y0_9FIRM</name>
<dbReference type="GO" id="GO:0009229">
    <property type="term" value="P:thiamine diphosphate biosynthetic process"/>
    <property type="evidence" value="ECO:0007669"/>
    <property type="project" value="UniProtKB-UniRule"/>
</dbReference>
<evidence type="ECO:0000256" key="10">
    <source>
        <dbReference type="RuleBase" id="RU003826"/>
    </source>
</evidence>
<keyword evidence="14" id="KW-1185">Reference proteome</keyword>
<evidence type="ECO:0000256" key="11">
    <source>
        <dbReference type="RuleBase" id="RU004253"/>
    </source>
</evidence>
<dbReference type="PATRIC" id="fig|52689.4.peg.2331"/>
<reference evidence="14" key="1">
    <citation type="submission" date="2015-07" db="EMBL/GenBank/DDBJ databases">
        <title>Draft genome sequence of Acetobacterium bakii DSM 8293, a potential psychrophilic chemical producer through syngas fermentation.</title>
        <authorList>
            <person name="Song Y."/>
            <person name="Hwang S."/>
            <person name="Cho B.-K."/>
        </authorList>
    </citation>
    <scope>NUCLEOTIDE SEQUENCE [LARGE SCALE GENOMIC DNA]</scope>
    <source>
        <strain evidence="14">DSM 8239</strain>
    </source>
</reference>
<dbReference type="InterPro" id="IPR034291">
    <property type="entry name" value="TMP_synthase"/>
</dbReference>
<accession>A0A0L6U4Y0</accession>
<dbReference type="Pfam" id="PF02581">
    <property type="entry name" value="TMP-TENI"/>
    <property type="match status" value="1"/>
</dbReference>
<dbReference type="AlphaFoldDB" id="A0A0L6U4Y0"/>
<dbReference type="InterPro" id="IPR013785">
    <property type="entry name" value="Aldolase_TIM"/>
</dbReference>
<feature type="binding site" evidence="9">
    <location>
        <position position="72"/>
    </location>
    <ligand>
        <name>4-amino-2-methyl-5-(diphosphooxymethyl)pyrimidine</name>
        <dbReference type="ChEBI" id="CHEBI:57841"/>
    </ligand>
</feature>
<comment type="catalytic activity">
    <reaction evidence="6 9 10">
        <text>4-methyl-5-(2-phosphooxyethyl)-thiazole + 4-amino-2-methyl-5-(diphosphooxymethyl)pyrimidine + H(+) = thiamine phosphate + diphosphate</text>
        <dbReference type="Rhea" id="RHEA:22328"/>
        <dbReference type="ChEBI" id="CHEBI:15378"/>
        <dbReference type="ChEBI" id="CHEBI:33019"/>
        <dbReference type="ChEBI" id="CHEBI:37575"/>
        <dbReference type="ChEBI" id="CHEBI:57841"/>
        <dbReference type="ChEBI" id="CHEBI:58296"/>
        <dbReference type="EC" id="2.5.1.3"/>
    </reaction>
</comment>
<evidence type="ECO:0000256" key="4">
    <source>
        <dbReference type="ARBA" id="ARBA00022842"/>
    </source>
</evidence>
<comment type="catalytic activity">
    <reaction evidence="7 9 10">
        <text>2-(2-carboxy-4-methylthiazol-5-yl)ethyl phosphate + 4-amino-2-methyl-5-(diphosphooxymethyl)pyrimidine + 2 H(+) = thiamine phosphate + CO2 + diphosphate</text>
        <dbReference type="Rhea" id="RHEA:47848"/>
        <dbReference type="ChEBI" id="CHEBI:15378"/>
        <dbReference type="ChEBI" id="CHEBI:16526"/>
        <dbReference type="ChEBI" id="CHEBI:33019"/>
        <dbReference type="ChEBI" id="CHEBI:37575"/>
        <dbReference type="ChEBI" id="CHEBI:57841"/>
        <dbReference type="ChEBI" id="CHEBI:62890"/>
        <dbReference type="EC" id="2.5.1.3"/>
    </reaction>
</comment>
<evidence type="ECO:0000256" key="3">
    <source>
        <dbReference type="ARBA" id="ARBA00022723"/>
    </source>
</evidence>
<dbReference type="Gene3D" id="3.20.20.70">
    <property type="entry name" value="Aldolase class I"/>
    <property type="match status" value="1"/>
</dbReference>
<feature type="domain" description="Thiamine phosphate synthase/TenI" evidence="12">
    <location>
        <begin position="10"/>
        <end position="190"/>
    </location>
</feature>
<dbReference type="OrthoDB" id="9812206at2"/>
<feature type="binding site" evidence="9">
    <location>
        <begin position="40"/>
        <end position="44"/>
    </location>
    <ligand>
        <name>4-amino-2-methyl-5-(diphosphooxymethyl)pyrimidine</name>
        <dbReference type="ChEBI" id="CHEBI:57841"/>
    </ligand>
</feature>
<comment type="catalytic activity">
    <reaction evidence="8 9 10">
        <text>2-[(2R,5Z)-2-carboxy-4-methylthiazol-5(2H)-ylidene]ethyl phosphate + 4-amino-2-methyl-5-(diphosphooxymethyl)pyrimidine + 2 H(+) = thiamine phosphate + CO2 + diphosphate</text>
        <dbReference type="Rhea" id="RHEA:47844"/>
        <dbReference type="ChEBI" id="CHEBI:15378"/>
        <dbReference type="ChEBI" id="CHEBI:16526"/>
        <dbReference type="ChEBI" id="CHEBI:33019"/>
        <dbReference type="ChEBI" id="CHEBI:37575"/>
        <dbReference type="ChEBI" id="CHEBI:57841"/>
        <dbReference type="ChEBI" id="CHEBI:62899"/>
        <dbReference type="EC" id="2.5.1.3"/>
    </reaction>
</comment>
<dbReference type="CDD" id="cd00564">
    <property type="entry name" value="TMP_TenI"/>
    <property type="match status" value="1"/>
</dbReference>
<evidence type="ECO:0000313" key="13">
    <source>
        <dbReference type="EMBL" id="KNZ43372.1"/>
    </source>
</evidence>
<comment type="function">
    <text evidence="9">Condenses 4-methyl-5-(beta-hydroxyethyl)thiazole monophosphate (THZ-P) and 2-methyl-4-amino-5-hydroxymethyl pyrimidine pyrophosphate (HMP-PP) to form thiamine monophosphate (TMP).</text>
</comment>
<dbReference type="FunFam" id="3.20.20.70:FF:000096">
    <property type="entry name" value="Thiamine-phosphate synthase"/>
    <property type="match status" value="1"/>
</dbReference>
<dbReference type="GO" id="GO:0009228">
    <property type="term" value="P:thiamine biosynthetic process"/>
    <property type="evidence" value="ECO:0007669"/>
    <property type="project" value="UniProtKB-KW"/>
</dbReference>
<evidence type="ECO:0000256" key="6">
    <source>
        <dbReference type="ARBA" id="ARBA00047334"/>
    </source>
</evidence>
<evidence type="ECO:0000256" key="5">
    <source>
        <dbReference type="ARBA" id="ARBA00022977"/>
    </source>
</evidence>
<feature type="binding site" evidence="9">
    <location>
        <position position="111"/>
    </location>
    <ligand>
        <name>4-amino-2-methyl-5-(diphosphooxymethyl)pyrimidine</name>
        <dbReference type="ChEBI" id="CHEBI:57841"/>
    </ligand>
</feature>
<dbReference type="Proteomes" id="UP000036873">
    <property type="component" value="Unassembled WGS sequence"/>
</dbReference>
<organism evidence="13 14">
    <name type="scientific">Acetobacterium bakii</name>
    <dbReference type="NCBI Taxonomy" id="52689"/>
    <lineage>
        <taxon>Bacteria</taxon>
        <taxon>Bacillati</taxon>
        <taxon>Bacillota</taxon>
        <taxon>Clostridia</taxon>
        <taxon>Eubacteriales</taxon>
        <taxon>Eubacteriaceae</taxon>
        <taxon>Acetobacterium</taxon>
    </lineage>
</organism>
<dbReference type="NCBIfam" id="TIGR00693">
    <property type="entry name" value="thiE"/>
    <property type="match status" value="1"/>
</dbReference>